<feature type="transmembrane region" description="Helical" evidence="6">
    <location>
        <begin position="68"/>
        <end position="88"/>
    </location>
</feature>
<dbReference type="AlphaFoldDB" id="A0A7C4XSF4"/>
<comment type="caution">
    <text evidence="7">The sequence shown here is derived from an EMBL/GenBank/DDBJ whole genome shotgun (WGS) entry which is preliminary data.</text>
</comment>
<evidence type="ECO:0000313" key="7">
    <source>
        <dbReference type="EMBL" id="HGW60116.1"/>
    </source>
</evidence>
<evidence type="ECO:0000256" key="6">
    <source>
        <dbReference type="SAM" id="Phobius"/>
    </source>
</evidence>
<evidence type="ECO:0000256" key="5">
    <source>
        <dbReference type="ARBA" id="ARBA00023136"/>
    </source>
</evidence>
<dbReference type="PANTHER" id="PTHR30474:SF1">
    <property type="entry name" value="PEPTIDOGLYCAN GLYCOSYLTRANSFERASE MRDB"/>
    <property type="match status" value="1"/>
</dbReference>
<keyword evidence="3" id="KW-0133">Cell shape</keyword>
<dbReference type="GO" id="GO:0005886">
    <property type="term" value="C:plasma membrane"/>
    <property type="evidence" value="ECO:0007669"/>
    <property type="project" value="TreeGrafter"/>
</dbReference>
<keyword evidence="4 6" id="KW-1133">Transmembrane helix</keyword>
<protein>
    <submittedName>
        <fullName evidence="7">Rod shape-determining protein RodA</fullName>
    </submittedName>
</protein>
<feature type="transmembrane region" description="Helical" evidence="6">
    <location>
        <begin position="94"/>
        <end position="116"/>
    </location>
</feature>
<dbReference type="GO" id="GO:0051301">
    <property type="term" value="P:cell division"/>
    <property type="evidence" value="ECO:0007669"/>
    <property type="project" value="InterPro"/>
</dbReference>
<feature type="transmembrane region" description="Helical" evidence="6">
    <location>
        <begin position="12"/>
        <end position="32"/>
    </location>
</feature>
<feature type="transmembrane region" description="Helical" evidence="6">
    <location>
        <begin position="325"/>
        <end position="348"/>
    </location>
</feature>
<keyword evidence="2 6" id="KW-0812">Transmembrane</keyword>
<dbReference type="Pfam" id="PF01098">
    <property type="entry name" value="FTSW_RODA_SPOVE"/>
    <property type="match status" value="1"/>
</dbReference>
<evidence type="ECO:0000256" key="4">
    <source>
        <dbReference type="ARBA" id="ARBA00022989"/>
    </source>
</evidence>
<evidence type="ECO:0000256" key="3">
    <source>
        <dbReference type="ARBA" id="ARBA00022960"/>
    </source>
</evidence>
<organism evidence="7">
    <name type="scientific">Caldisericum exile</name>
    <dbReference type="NCBI Taxonomy" id="693075"/>
    <lineage>
        <taxon>Bacteria</taxon>
        <taxon>Pseudomonadati</taxon>
        <taxon>Caldisericota/Cryosericota group</taxon>
        <taxon>Caldisericota</taxon>
        <taxon>Caldisericia</taxon>
        <taxon>Caldisericales</taxon>
        <taxon>Caldisericaceae</taxon>
        <taxon>Caldisericum</taxon>
    </lineage>
</organism>
<feature type="transmembrane region" description="Helical" evidence="6">
    <location>
        <begin position="291"/>
        <end position="313"/>
    </location>
</feature>
<evidence type="ECO:0000256" key="1">
    <source>
        <dbReference type="ARBA" id="ARBA00004141"/>
    </source>
</evidence>
<sequence>MCEKRKVRKVPVFLLLTVIILNFYSLTALYVIGGMKFFPKQAFYILCGFAFLFLLAQIDFRVFRFYAIPLYFSLLLTLVGVFLAGVAINSSKRWINIFGLFTVQPSELAKISLIVVESWLYERRLSNFEKFLYSTLLLLPYAIIVFIQPDMGTSMIFISIYFLILLFSLPYKYTLSLVAVTLSTIPFLLKILKPYQIERILTFFDPYRDPLGSGYNVLQSIIAVGSGKFLGKGMSQSTMSKLNFVPVQYADFIFSSISEIWGFLGVVIVLLSYGYLLYFITETYNKTKNRFGKNILLGAFAMFFFQILINVGMNMGIMPVTGVPLPFLSFGGSSMLTNFIVLGLVVSVHNFKDEINL</sequence>
<accession>A0A7C4XSF4</accession>
<feature type="transmembrane region" description="Helical" evidence="6">
    <location>
        <begin position="260"/>
        <end position="279"/>
    </location>
</feature>
<dbReference type="InterPro" id="IPR001182">
    <property type="entry name" value="FtsW/RodA"/>
</dbReference>
<feature type="transmembrane region" description="Helical" evidence="6">
    <location>
        <begin position="137"/>
        <end position="167"/>
    </location>
</feature>
<comment type="subcellular location">
    <subcellularLocation>
        <location evidence="1">Membrane</location>
        <topology evidence="1">Multi-pass membrane protein</topology>
    </subcellularLocation>
</comment>
<reference evidence="7" key="1">
    <citation type="journal article" date="2020" name="mSystems">
        <title>Genome- and Community-Level Interaction Insights into Carbon Utilization and Element Cycling Functions of Hydrothermarchaeota in Hydrothermal Sediment.</title>
        <authorList>
            <person name="Zhou Z."/>
            <person name="Liu Y."/>
            <person name="Xu W."/>
            <person name="Pan J."/>
            <person name="Luo Z.H."/>
            <person name="Li M."/>
        </authorList>
    </citation>
    <scope>NUCLEOTIDE SEQUENCE [LARGE SCALE GENOMIC DNA]</scope>
    <source>
        <strain evidence="7">SpSt-794</strain>
    </source>
</reference>
<dbReference type="GO" id="GO:0032153">
    <property type="term" value="C:cell division site"/>
    <property type="evidence" value="ECO:0007669"/>
    <property type="project" value="TreeGrafter"/>
</dbReference>
<name>A0A7C4XSF4_9BACT</name>
<dbReference type="EMBL" id="DTHV01000049">
    <property type="protein sequence ID" value="HGW60116.1"/>
    <property type="molecule type" value="Genomic_DNA"/>
</dbReference>
<gene>
    <name evidence="7" type="ORF">ENV82_01560</name>
</gene>
<proteinExistence type="predicted"/>
<evidence type="ECO:0000256" key="2">
    <source>
        <dbReference type="ARBA" id="ARBA00022692"/>
    </source>
</evidence>
<dbReference type="PANTHER" id="PTHR30474">
    <property type="entry name" value="CELL CYCLE PROTEIN"/>
    <property type="match status" value="1"/>
</dbReference>
<dbReference type="GO" id="GO:0015648">
    <property type="term" value="F:lipid-linked peptidoglycan transporter activity"/>
    <property type="evidence" value="ECO:0007669"/>
    <property type="project" value="TreeGrafter"/>
</dbReference>
<keyword evidence="5 6" id="KW-0472">Membrane</keyword>
<dbReference type="GO" id="GO:0008360">
    <property type="term" value="P:regulation of cell shape"/>
    <property type="evidence" value="ECO:0007669"/>
    <property type="project" value="UniProtKB-KW"/>
</dbReference>